<reference evidence="2" key="2">
    <citation type="journal article" date="2008" name="Genome Biol.">
        <title>Improved genome assembly and evidence-based global gene model set for the chordate Ciona intestinalis: new insight into intron and operon populations.</title>
        <authorList>
            <person name="Satou Y."/>
            <person name="Mineta K."/>
            <person name="Ogasawara M."/>
            <person name="Sasakura Y."/>
            <person name="Shoguchi E."/>
            <person name="Ueno K."/>
            <person name="Yamada L."/>
            <person name="Matsumoto J."/>
            <person name="Wasserscheid J."/>
            <person name="Dewar K."/>
            <person name="Wiley G.B."/>
            <person name="Macmil S.L."/>
            <person name="Roe B.A."/>
            <person name="Zeller R.W."/>
            <person name="Hastings K.E."/>
            <person name="Lemaire P."/>
            <person name="Lindquist E."/>
            <person name="Endo T."/>
            <person name="Hotta K."/>
            <person name="Inaba K."/>
        </authorList>
    </citation>
    <scope>NUCLEOTIDE SEQUENCE [LARGE SCALE GENOMIC DNA]</scope>
    <source>
        <strain evidence="2">wild type</strain>
    </source>
</reference>
<feature type="region of interest" description="Disordered" evidence="1">
    <location>
        <begin position="1"/>
        <end position="25"/>
    </location>
</feature>
<reference evidence="3" key="1">
    <citation type="journal article" date="2002" name="Science">
        <title>The draft genome of Ciona intestinalis: insights into chordate and vertebrate origins.</title>
        <authorList>
            <person name="Dehal P."/>
            <person name="Satou Y."/>
            <person name="Campbell R.K."/>
            <person name="Chapman J."/>
            <person name="Degnan B."/>
            <person name="De Tomaso A."/>
            <person name="Davidson B."/>
            <person name="Di Gregorio A."/>
            <person name="Gelpke M."/>
            <person name="Goodstein D.M."/>
            <person name="Harafuji N."/>
            <person name="Hastings K.E."/>
            <person name="Ho I."/>
            <person name="Hotta K."/>
            <person name="Huang W."/>
            <person name="Kawashima T."/>
            <person name="Lemaire P."/>
            <person name="Martinez D."/>
            <person name="Meinertzhagen I.A."/>
            <person name="Necula S."/>
            <person name="Nonaka M."/>
            <person name="Putnam N."/>
            <person name="Rash S."/>
            <person name="Saiga H."/>
            <person name="Satake M."/>
            <person name="Terry A."/>
            <person name="Yamada L."/>
            <person name="Wang H.G."/>
            <person name="Awazu S."/>
            <person name="Azumi K."/>
            <person name="Boore J."/>
            <person name="Branno M."/>
            <person name="Chin-Bow S."/>
            <person name="DeSantis R."/>
            <person name="Doyle S."/>
            <person name="Francino P."/>
            <person name="Keys D.N."/>
            <person name="Haga S."/>
            <person name="Hayashi H."/>
            <person name="Hino K."/>
            <person name="Imai K.S."/>
            <person name="Inaba K."/>
            <person name="Kano S."/>
            <person name="Kobayashi K."/>
            <person name="Kobayashi M."/>
            <person name="Lee B.I."/>
            <person name="Makabe K.W."/>
            <person name="Manohar C."/>
            <person name="Matassi G."/>
            <person name="Medina M."/>
            <person name="Mochizuki Y."/>
            <person name="Mount S."/>
            <person name="Morishita T."/>
            <person name="Miura S."/>
            <person name="Nakayama A."/>
            <person name="Nishizaka S."/>
            <person name="Nomoto H."/>
            <person name="Ohta F."/>
            <person name="Oishi K."/>
            <person name="Rigoutsos I."/>
            <person name="Sano M."/>
            <person name="Sasaki A."/>
            <person name="Sasakura Y."/>
            <person name="Shoguchi E."/>
            <person name="Shin-i T."/>
            <person name="Spagnuolo A."/>
            <person name="Stainier D."/>
            <person name="Suzuki M.M."/>
            <person name="Tassy O."/>
            <person name="Takatori N."/>
            <person name="Tokuoka M."/>
            <person name="Yagi K."/>
            <person name="Yoshizaki F."/>
            <person name="Wada S."/>
            <person name="Zhang C."/>
            <person name="Hyatt P.D."/>
            <person name="Larimer F."/>
            <person name="Detter C."/>
            <person name="Doggett N."/>
            <person name="Glavina T."/>
            <person name="Hawkins T."/>
            <person name="Richardson P."/>
            <person name="Lucas S."/>
            <person name="Kohara Y."/>
            <person name="Levine M."/>
            <person name="Satoh N."/>
            <person name="Rokhsar D.S."/>
        </authorList>
    </citation>
    <scope>NUCLEOTIDE SEQUENCE [LARGE SCALE GENOMIC DNA]</scope>
</reference>
<feature type="compositionally biased region" description="Acidic residues" evidence="1">
    <location>
        <begin position="1"/>
        <end position="10"/>
    </location>
</feature>
<dbReference type="Ensembl" id="ENSCINT00000037030.1">
    <property type="protein sequence ID" value="ENSCINP00000035994.1"/>
    <property type="gene ID" value="ENSCING00000023099.1"/>
</dbReference>
<keyword evidence="3" id="KW-1185">Reference proteome</keyword>
<dbReference type="AlphaFoldDB" id="H2Y259"/>
<name>H2Y259_CIOIN</name>
<protein>
    <submittedName>
        <fullName evidence="2">Uncharacterized protein</fullName>
    </submittedName>
</protein>
<dbReference type="InParanoid" id="H2Y259"/>
<sequence>MKIAPPEEDQGITFTAGKKPVQPRNGCSTARNPLGFMSSFDVLPEETLTDVAAEGVEETDTTHVNIESCAIDRELPWKRNPSNNDVVSDPHNTTTFETVALLQVPSIRGASPRNLTRKLF</sequence>
<organism evidence="2 3">
    <name type="scientific">Ciona intestinalis</name>
    <name type="common">Transparent sea squirt</name>
    <name type="synonym">Ascidia intestinalis</name>
    <dbReference type="NCBI Taxonomy" id="7719"/>
    <lineage>
        <taxon>Eukaryota</taxon>
        <taxon>Metazoa</taxon>
        <taxon>Chordata</taxon>
        <taxon>Tunicata</taxon>
        <taxon>Ascidiacea</taxon>
        <taxon>Phlebobranchia</taxon>
        <taxon>Cionidae</taxon>
        <taxon>Ciona</taxon>
    </lineage>
</organism>
<reference evidence="2" key="4">
    <citation type="submission" date="2025-09" db="UniProtKB">
        <authorList>
            <consortium name="Ensembl"/>
        </authorList>
    </citation>
    <scope>IDENTIFICATION</scope>
</reference>
<dbReference type="HOGENOM" id="CLU_2048880_0_0_1"/>
<reference evidence="2" key="3">
    <citation type="submission" date="2025-08" db="UniProtKB">
        <authorList>
            <consortium name="Ensembl"/>
        </authorList>
    </citation>
    <scope>IDENTIFICATION</scope>
</reference>
<evidence type="ECO:0000313" key="2">
    <source>
        <dbReference type="Ensembl" id="ENSCINP00000035994.1"/>
    </source>
</evidence>
<dbReference type="EMBL" id="EAAA01001775">
    <property type="status" value="NOT_ANNOTATED_CDS"/>
    <property type="molecule type" value="Genomic_DNA"/>
</dbReference>
<proteinExistence type="predicted"/>
<dbReference type="GeneTree" id="ENSGT00660000097315"/>
<accession>H2Y259</accession>
<evidence type="ECO:0000313" key="3">
    <source>
        <dbReference type="Proteomes" id="UP000008144"/>
    </source>
</evidence>
<dbReference type="Proteomes" id="UP000008144">
    <property type="component" value="Chromosome 3"/>
</dbReference>
<evidence type="ECO:0000256" key="1">
    <source>
        <dbReference type="SAM" id="MobiDB-lite"/>
    </source>
</evidence>